<feature type="transmembrane region" description="Helical" evidence="1">
    <location>
        <begin position="12"/>
        <end position="32"/>
    </location>
</feature>
<gene>
    <name evidence="2" type="ORF">H8Z83_12070</name>
</gene>
<keyword evidence="1" id="KW-0812">Transmembrane</keyword>
<name>A0A923MI06_9FIRM</name>
<dbReference type="Proteomes" id="UP000620327">
    <property type="component" value="Unassembled WGS sequence"/>
</dbReference>
<reference evidence="2" key="1">
    <citation type="submission" date="2020-08" db="EMBL/GenBank/DDBJ databases">
        <title>Genome public.</title>
        <authorList>
            <person name="Liu C."/>
            <person name="Sun Q."/>
        </authorList>
    </citation>
    <scope>NUCLEOTIDE SEQUENCE</scope>
    <source>
        <strain evidence="2">BX15</strain>
    </source>
</reference>
<evidence type="ECO:0000313" key="3">
    <source>
        <dbReference type="Proteomes" id="UP000620327"/>
    </source>
</evidence>
<keyword evidence="1" id="KW-0472">Membrane</keyword>
<evidence type="ECO:0000313" key="2">
    <source>
        <dbReference type="EMBL" id="MBC5771045.1"/>
    </source>
</evidence>
<evidence type="ECO:0000256" key="1">
    <source>
        <dbReference type="SAM" id="Phobius"/>
    </source>
</evidence>
<dbReference type="AlphaFoldDB" id="A0A923MI06"/>
<proteinExistence type="predicted"/>
<organism evidence="2 3">
    <name type="scientific">Dysosmobacter segnis</name>
    <dbReference type="NCBI Taxonomy" id="2763042"/>
    <lineage>
        <taxon>Bacteria</taxon>
        <taxon>Bacillati</taxon>
        <taxon>Bacillota</taxon>
        <taxon>Clostridia</taxon>
        <taxon>Eubacteriales</taxon>
        <taxon>Oscillospiraceae</taxon>
        <taxon>Dysosmobacter</taxon>
    </lineage>
</organism>
<sequence length="80" mass="8745">MGNMLFDFILHPAFVVFVLIALFTAVVALVIAHRQKQLSAGLKAILISVVVLCVLYLLFMVSLVFLFDSSPPAPPVPYTP</sequence>
<keyword evidence="3" id="KW-1185">Reference proteome</keyword>
<accession>A0A923MI06</accession>
<keyword evidence="1" id="KW-1133">Transmembrane helix</keyword>
<protein>
    <submittedName>
        <fullName evidence="2">Uncharacterized protein</fullName>
    </submittedName>
</protein>
<feature type="transmembrane region" description="Helical" evidence="1">
    <location>
        <begin position="44"/>
        <end position="67"/>
    </location>
</feature>
<dbReference type="EMBL" id="JACOQI010000012">
    <property type="protein sequence ID" value="MBC5771045.1"/>
    <property type="molecule type" value="Genomic_DNA"/>
</dbReference>
<dbReference type="RefSeq" id="WP_187015276.1">
    <property type="nucleotide sequence ID" value="NZ_JACOQI010000012.1"/>
</dbReference>
<comment type="caution">
    <text evidence="2">The sequence shown here is derived from an EMBL/GenBank/DDBJ whole genome shotgun (WGS) entry which is preliminary data.</text>
</comment>